<dbReference type="GO" id="GO:0055070">
    <property type="term" value="P:copper ion homeostasis"/>
    <property type="evidence" value="ECO:0007669"/>
    <property type="project" value="TreeGrafter"/>
</dbReference>
<comment type="similarity">
    <text evidence="2 13">Belongs to the cation transport ATPase (P-type) (TC 3.A.3) family. Type IB subfamily.</text>
</comment>
<dbReference type="PROSITE" id="PS50846">
    <property type="entry name" value="HMA_2"/>
    <property type="match status" value="3"/>
</dbReference>
<dbReference type="NCBIfam" id="TIGR01494">
    <property type="entry name" value="ATPase_P-type"/>
    <property type="match status" value="1"/>
</dbReference>
<dbReference type="InterPro" id="IPR036163">
    <property type="entry name" value="HMA_dom_sf"/>
</dbReference>
<dbReference type="InterPro" id="IPR017969">
    <property type="entry name" value="Heavy-metal-associated_CS"/>
</dbReference>
<dbReference type="Gene3D" id="3.40.1110.10">
    <property type="entry name" value="Calcium-transporting ATPase, cytoplasmic domain N"/>
    <property type="match status" value="1"/>
</dbReference>
<evidence type="ECO:0000313" key="16">
    <source>
        <dbReference type="Proteomes" id="UP001233271"/>
    </source>
</evidence>
<dbReference type="CDD" id="cd00371">
    <property type="entry name" value="HMA"/>
    <property type="match status" value="3"/>
</dbReference>
<keyword evidence="11 13" id="KW-0472">Membrane</keyword>
<feature type="transmembrane region" description="Helical" evidence="13">
    <location>
        <begin position="403"/>
        <end position="429"/>
    </location>
</feature>
<comment type="subcellular location">
    <subcellularLocation>
        <location evidence="1">Membrane</location>
        <topology evidence="1">Multi-pass membrane protein</topology>
    </subcellularLocation>
</comment>
<dbReference type="InterPro" id="IPR027256">
    <property type="entry name" value="P-typ_ATPase_IB"/>
</dbReference>
<organism evidence="15 16">
    <name type="scientific">Cutaneotrichosporon cavernicola</name>
    <dbReference type="NCBI Taxonomy" id="279322"/>
    <lineage>
        <taxon>Eukaryota</taxon>
        <taxon>Fungi</taxon>
        <taxon>Dikarya</taxon>
        <taxon>Basidiomycota</taxon>
        <taxon>Agaricomycotina</taxon>
        <taxon>Tremellomycetes</taxon>
        <taxon>Trichosporonales</taxon>
        <taxon>Trichosporonaceae</taxon>
        <taxon>Cutaneotrichosporon</taxon>
    </lineage>
</organism>
<dbReference type="Gene3D" id="3.40.50.1000">
    <property type="entry name" value="HAD superfamily/HAD-like"/>
    <property type="match status" value="1"/>
</dbReference>
<dbReference type="EMBL" id="AP028217">
    <property type="protein sequence ID" value="BEI94028.1"/>
    <property type="molecule type" value="Genomic_DNA"/>
</dbReference>
<dbReference type="InterPro" id="IPR023214">
    <property type="entry name" value="HAD_sf"/>
</dbReference>
<evidence type="ECO:0000313" key="15">
    <source>
        <dbReference type="EMBL" id="BEI94028.1"/>
    </source>
</evidence>
<dbReference type="InterPro" id="IPR036412">
    <property type="entry name" value="HAD-like_sf"/>
</dbReference>
<dbReference type="Pfam" id="PF00403">
    <property type="entry name" value="HMA"/>
    <property type="match status" value="2"/>
</dbReference>
<protein>
    <recommendedName>
        <fullName evidence="3">P-type Cu(+) transporter</fullName>
        <ecNumber evidence="3">7.2.2.8</ecNumber>
    </recommendedName>
    <alternativeName>
        <fullName evidence="12">Cu(2+)-ATPase</fullName>
    </alternativeName>
</protein>
<dbReference type="RefSeq" id="XP_060459293.1">
    <property type="nucleotide sequence ID" value="XM_060602950.1"/>
</dbReference>
<evidence type="ECO:0000256" key="2">
    <source>
        <dbReference type="ARBA" id="ARBA00006024"/>
    </source>
</evidence>
<feature type="transmembrane region" description="Helical" evidence="13">
    <location>
        <begin position="712"/>
        <end position="732"/>
    </location>
</feature>
<keyword evidence="4" id="KW-0813">Transport</keyword>
<feature type="transmembrane region" description="Helical" evidence="13">
    <location>
        <begin position="515"/>
        <end position="534"/>
    </location>
</feature>
<dbReference type="InterPro" id="IPR044492">
    <property type="entry name" value="P_typ_ATPase_HD_dom"/>
</dbReference>
<evidence type="ECO:0000256" key="10">
    <source>
        <dbReference type="ARBA" id="ARBA00022989"/>
    </source>
</evidence>
<dbReference type="KEGG" id="ccac:CcaHIS019_0604870"/>
<dbReference type="GeneID" id="85497898"/>
<proteinExistence type="inferred from homology"/>
<dbReference type="InterPro" id="IPR018303">
    <property type="entry name" value="ATPase_P-typ_P_site"/>
</dbReference>
<dbReference type="InterPro" id="IPR008250">
    <property type="entry name" value="ATPase_P-typ_transduc_dom_A_sf"/>
</dbReference>
<dbReference type="SFLD" id="SFLDS00003">
    <property type="entry name" value="Haloacid_Dehalogenase"/>
    <property type="match status" value="1"/>
</dbReference>
<dbReference type="SFLD" id="SFLDG00002">
    <property type="entry name" value="C1.7:_P-type_atpase_like"/>
    <property type="match status" value="1"/>
</dbReference>
<dbReference type="PRINTS" id="PR00119">
    <property type="entry name" value="CATATPASE"/>
</dbReference>
<dbReference type="GO" id="GO:0005524">
    <property type="term" value="F:ATP binding"/>
    <property type="evidence" value="ECO:0007669"/>
    <property type="project" value="UniProtKB-UniRule"/>
</dbReference>
<evidence type="ECO:0000256" key="8">
    <source>
        <dbReference type="ARBA" id="ARBA00022840"/>
    </source>
</evidence>
<dbReference type="PROSITE" id="PS00154">
    <property type="entry name" value="ATPASE_E1_E2"/>
    <property type="match status" value="1"/>
</dbReference>
<dbReference type="Gene3D" id="3.30.70.100">
    <property type="match status" value="3"/>
</dbReference>
<gene>
    <name evidence="15" type="ORF">CcaverHIS019_0604870</name>
</gene>
<evidence type="ECO:0000256" key="5">
    <source>
        <dbReference type="ARBA" id="ARBA00022692"/>
    </source>
</evidence>
<dbReference type="FunFam" id="2.70.150.10:FF:000002">
    <property type="entry name" value="Copper-transporting ATPase 1, putative"/>
    <property type="match status" value="1"/>
</dbReference>
<dbReference type="GO" id="GO:0140581">
    <property type="term" value="F:P-type monovalent copper transporter activity"/>
    <property type="evidence" value="ECO:0007669"/>
    <property type="project" value="UniProtKB-EC"/>
</dbReference>
<dbReference type="PROSITE" id="PS01047">
    <property type="entry name" value="HMA_1"/>
    <property type="match status" value="3"/>
</dbReference>
<evidence type="ECO:0000256" key="6">
    <source>
        <dbReference type="ARBA" id="ARBA00022723"/>
    </source>
</evidence>
<keyword evidence="6 13" id="KW-0479">Metal-binding</keyword>
<keyword evidence="10 13" id="KW-1133">Transmembrane helix</keyword>
<dbReference type="PROSITE" id="PS01229">
    <property type="entry name" value="COF_2"/>
    <property type="match status" value="1"/>
</dbReference>
<dbReference type="Proteomes" id="UP001233271">
    <property type="component" value="Chromosome 6"/>
</dbReference>
<dbReference type="Pfam" id="PF00702">
    <property type="entry name" value="Hydrolase"/>
    <property type="match status" value="1"/>
</dbReference>
<feature type="transmembrane region" description="Helical" evidence="13">
    <location>
        <begin position="1096"/>
        <end position="1121"/>
    </location>
</feature>
<keyword evidence="16" id="KW-1185">Reference proteome</keyword>
<evidence type="ECO:0000256" key="12">
    <source>
        <dbReference type="ARBA" id="ARBA00080126"/>
    </source>
</evidence>
<evidence type="ECO:0000256" key="3">
    <source>
        <dbReference type="ARBA" id="ARBA00012517"/>
    </source>
</evidence>
<dbReference type="GO" id="GO:0005507">
    <property type="term" value="F:copper ion binding"/>
    <property type="evidence" value="ECO:0007669"/>
    <property type="project" value="TreeGrafter"/>
</dbReference>
<evidence type="ECO:0000256" key="13">
    <source>
        <dbReference type="RuleBase" id="RU362081"/>
    </source>
</evidence>
<feature type="domain" description="HMA" evidence="14">
    <location>
        <begin position="232"/>
        <end position="297"/>
    </location>
</feature>
<dbReference type="FunFam" id="3.30.70.100:FF:000001">
    <property type="entry name" value="ATPase copper transporting beta"/>
    <property type="match status" value="1"/>
</dbReference>
<accession>A0AA48L8Q2</accession>
<keyword evidence="7 13" id="KW-0547">Nucleotide-binding</keyword>
<evidence type="ECO:0000256" key="11">
    <source>
        <dbReference type="ARBA" id="ARBA00023136"/>
    </source>
</evidence>
<feature type="transmembrane region" description="Helical" evidence="13">
    <location>
        <begin position="752"/>
        <end position="775"/>
    </location>
</feature>
<dbReference type="InterPro" id="IPR006121">
    <property type="entry name" value="HMA_dom"/>
</dbReference>
<evidence type="ECO:0000256" key="7">
    <source>
        <dbReference type="ARBA" id="ARBA00022741"/>
    </source>
</evidence>
<reference evidence="15" key="1">
    <citation type="journal article" date="2023" name="BMC Genomics">
        <title>Chromosome-level genome assemblies of Cutaneotrichosporon spp. (Trichosporonales, Basidiomycota) reveal imbalanced evolution between nucleotide sequences and chromosome synteny.</title>
        <authorList>
            <person name="Kobayashi Y."/>
            <person name="Kayamori A."/>
            <person name="Aoki K."/>
            <person name="Shiwa Y."/>
            <person name="Matsutani M."/>
            <person name="Fujita N."/>
            <person name="Sugita T."/>
            <person name="Iwasaki W."/>
            <person name="Tanaka N."/>
            <person name="Takashima M."/>
        </authorList>
    </citation>
    <scope>NUCLEOTIDE SEQUENCE</scope>
    <source>
        <strain evidence="15">HIS019</strain>
    </source>
</reference>
<dbReference type="Pfam" id="PF00122">
    <property type="entry name" value="E1-E2_ATPase"/>
    <property type="match status" value="1"/>
</dbReference>
<dbReference type="NCBIfam" id="TIGR01525">
    <property type="entry name" value="ATPase-IB_hvy"/>
    <property type="match status" value="1"/>
</dbReference>
<dbReference type="InterPro" id="IPR059000">
    <property type="entry name" value="ATPase_P-type_domA"/>
</dbReference>
<dbReference type="AlphaFoldDB" id="A0AA48L8Q2"/>
<dbReference type="Gene3D" id="2.70.150.10">
    <property type="entry name" value="Calcium-transporting ATPase, cytoplasmic transduction domain A"/>
    <property type="match status" value="1"/>
</dbReference>
<name>A0AA48L8Q2_9TREE</name>
<dbReference type="InterPro" id="IPR001757">
    <property type="entry name" value="P_typ_ATPase"/>
</dbReference>
<dbReference type="GO" id="GO:0016020">
    <property type="term" value="C:membrane"/>
    <property type="evidence" value="ECO:0007669"/>
    <property type="project" value="UniProtKB-SubCell"/>
</dbReference>
<dbReference type="SUPFAM" id="SSF81653">
    <property type="entry name" value="Calcium ATPase, transduction domain A"/>
    <property type="match status" value="1"/>
</dbReference>
<feature type="transmembrane region" description="Helical" evidence="13">
    <location>
        <begin position="546"/>
        <end position="562"/>
    </location>
</feature>
<dbReference type="InterPro" id="IPR023299">
    <property type="entry name" value="ATPase_P-typ_cyto_dom_N"/>
</dbReference>
<evidence type="ECO:0000256" key="4">
    <source>
        <dbReference type="ARBA" id="ARBA00022448"/>
    </source>
</evidence>
<evidence type="ECO:0000256" key="1">
    <source>
        <dbReference type="ARBA" id="ARBA00004141"/>
    </source>
</evidence>
<dbReference type="GO" id="GO:0043682">
    <property type="term" value="F:P-type divalent copper transporter activity"/>
    <property type="evidence" value="ECO:0007669"/>
    <property type="project" value="TreeGrafter"/>
</dbReference>
<keyword evidence="9" id="KW-1278">Translocase</keyword>
<dbReference type="SUPFAM" id="SSF55008">
    <property type="entry name" value="HMA, heavy metal-associated domain"/>
    <property type="match status" value="3"/>
</dbReference>
<dbReference type="PRINTS" id="PR00942">
    <property type="entry name" value="CUATPASEI"/>
</dbReference>
<dbReference type="SUPFAM" id="SSF56784">
    <property type="entry name" value="HAD-like"/>
    <property type="match status" value="1"/>
</dbReference>
<dbReference type="PANTHER" id="PTHR43520:SF32">
    <property type="entry name" value="COPPER RESISTANCE P-TYPE ATPASE (EUROFUNG)"/>
    <property type="match status" value="1"/>
</dbReference>
<dbReference type="GO" id="GO:0016887">
    <property type="term" value="F:ATP hydrolysis activity"/>
    <property type="evidence" value="ECO:0007669"/>
    <property type="project" value="InterPro"/>
</dbReference>
<dbReference type="EC" id="7.2.2.8" evidence="3"/>
<evidence type="ECO:0000259" key="14">
    <source>
        <dbReference type="PROSITE" id="PS50846"/>
    </source>
</evidence>
<feature type="domain" description="HMA" evidence="14">
    <location>
        <begin position="151"/>
        <end position="216"/>
    </location>
</feature>
<sequence>MASNIPTHLPTASLLVSNMHCPSCVESITSLLASIGAVKNLSVSLLLHRITFAIDTSIGSSRSPMSVARVVEQVKHMLKSEGGFEVTDESGEPEPNFLDRFRQRKSKASKIAEERRRRHLELCEICRAEQAALDRGEPPTLPAPPPPNQVLLTTLSIEGMTCASCTTSITKALEGEPSIISVDINLLSSSGTIRHKATLAPAEVAELVDDVGFEAEVIESLPEAPEPVDNLVKTTLSIEGMTCASCSGAIDRAVRQNPEITDVAIDVLLNKGVFTHKSALTPGALKDIVEDVGYDAEIVSSVALEAKGVPGSRTVTIGVQGTFCNQCVDKINAALGDMPLLSYTPVTLHAPVTTLSYIPREPLTIRDILSQLTALAPEFDAEVVRQQSLSERSQEIQRREVKLLAAHLVVAVLFAIPTFIIAIVSMVLLKADHPFRRFWDQPVWGGANLGTVVQWPLATIVQFGVGWIFYKRTFNALWPHLRALIPPALRTKSMRRLPSRPVTWRSLFSYGSMDLLVTLSTTVSYFASIAMMALDVRAGPGSMSVGTYYDSSVFLIMFILLGRTIESYAKSRTTDAVALLGNLRPATALLVDTSDSEKLSTTSSEDSGPHEIPIDHVEYGDVILIQPGSLPPTDGVVVFGTSKFDESSLTGESLPVTKNPGDEVYTGTTNQTSAIQVRVTGLASETMLERIIKAVSDASGRKAPLEKAAERITGVFVPLIVYFAIGVLAFWLGMVYGGHIAPHHYHGPGGRAFFALEFAIAVLVVACPCGIGLAVPCANAVGNGLAAAAGILASGGGEAFTAATAVTTIAFDKTGTLTAGKSAVTDEHIPTTSLDMELVKRALRDIEAQSTHPLAVGLVEYLSSSLSSSSLEIVESAEIAGRGLRATVSGERTLELLVGNAALLAENGVELSASELEMLAKWSADAKSVVLCAARPAGAGNPFVLAGMYALADAPRETTPAVLALLRERGYKVVMLSGDNEVTARAVGRLVGIDAADVHAGVGPEGKAAAINGMQVRRTVPRFLGLFGTKEVQERVMFVGDGLNDAVALAAADVSAAMGHGSQATLASADFVLLRSDLAALPKLLKLSRKVRNRQWFNLFWAMVFNTTFLPIAAGVLFPVGFTLSPVWSAVLMACSSISVVLSSLALRWGL</sequence>
<keyword evidence="5 13" id="KW-0812">Transmembrane</keyword>
<dbReference type="SFLD" id="SFLDF00027">
    <property type="entry name" value="p-type_atpase"/>
    <property type="match status" value="1"/>
</dbReference>
<feature type="transmembrane region" description="Helical" evidence="13">
    <location>
        <begin position="1127"/>
        <end position="1147"/>
    </location>
</feature>
<dbReference type="PANTHER" id="PTHR43520">
    <property type="entry name" value="ATP7, ISOFORM B"/>
    <property type="match status" value="1"/>
</dbReference>
<feature type="domain" description="HMA" evidence="14">
    <location>
        <begin position="10"/>
        <end position="82"/>
    </location>
</feature>
<evidence type="ECO:0000256" key="9">
    <source>
        <dbReference type="ARBA" id="ARBA00022967"/>
    </source>
</evidence>
<keyword evidence="8 13" id="KW-0067">ATP-binding</keyword>